<evidence type="ECO:0000313" key="2">
    <source>
        <dbReference type="EMBL" id="EHR78384.1"/>
    </source>
</evidence>
<dbReference type="EMBL" id="CP006670">
    <property type="protein sequence ID" value="EHR78384.1"/>
    <property type="molecule type" value="Genomic_DNA"/>
</dbReference>
<keyword evidence="1" id="KW-0472">Membrane</keyword>
<dbReference type="KEGG" id="tlt:OCC_12436"/>
<dbReference type="Proteomes" id="UP000015502">
    <property type="component" value="Chromosome"/>
</dbReference>
<evidence type="ECO:0000256" key="1">
    <source>
        <dbReference type="SAM" id="Phobius"/>
    </source>
</evidence>
<feature type="transmembrane region" description="Helical" evidence="1">
    <location>
        <begin position="143"/>
        <end position="161"/>
    </location>
</feature>
<feature type="transmembrane region" description="Helical" evidence="1">
    <location>
        <begin position="113"/>
        <end position="131"/>
    </location>
</feature>
<reference evidence="2 3" key="1">
    <citation type="journal article" date="2012" name="J. Bacteriol.">
        <title>Genome sequence of the model hyperthermophilic archaeon Thermococcus litoralis NS-C.</title>
        <authorList>
            <person name="Gardner A.F."/>
            <person name="Kumar S."/>
            <person name="Perler F.B."/>
        </authorList>
    </citation>
    <scope>NUCLEOTIDE SEQUENCE [LARGE SCALE GENOMIC DNA]</scope>
    <source>
        <strain evidence="3">ATCC 51850 / DSM 5473 / JCM 8560 / NS-C</strain>
    </source>
</reference>
<organism evidence="2 3">
    <name type="scientific">Thermococcus litoralis (strain ATCC 51850 / DSM 5473 / JCM 8560 / NS-C)</name>
    <dbReference type="NCBI Taxonomy" id="523849"/>
    <lineage>
        <taxon>Archaea</taxon>
        <taxon>Methanobacteriati</taxon>
        <taxon>Methanobacteriota</taxon>
        <taxon>Thermococci</taxon>
        <taxon>Thermococcales</taxon>
        <taxon>Thermococcaceae</taxon>
        <taxon>Thermococcus</taxon>
    </lineage>
</organism>
<name>H3ZNS5_THELN</name>
<protein>
    <submittedName>
        <fullName evidence="2">Uncharacterized protein</fullName>
    </submittedName>
</protein>
<keyword evidence="3" id="KW-1185">Reference proteome</keyword>
<dbReference type="PaxDb" id="523849-OCC_12436"/>
<keyword evidence="1" id="KW-1133">Transmembrane helix</keyword>
<feature type="transmembrane region" description="Helical" evidence="1">
    <location>
        <begin position="6"/>
        <end position="28"/>
    </location>
</feature>
<sequence length="202" mass="22575">MVSVYQTLMGLCGVLTLAGIFLTWNLSRKIENFFLGHRRLSWYILFGGILTSLGFIATMFEVHRGIVTIAILLGPVLIAYSLSESGLVRATWTMLLQVSIVAGSAIFVRESFYTVELASSVAVLLLINAISGYVRTPEEYKKLAGISSWAFVVFIWLNIFAVEIASAVYFFSMSLWIYTLVRLHYVAAERLGNSTMRLLYSS</sequence>
<proteinExistence type="predicted"/>
<evidence type="ECO:0000313" key="3">
    <source>
        <dbReference type="Proteomes" id="UP000015502"/>
    </source>
</evidence>
<accession>H3ZNS5</accession>
<gene>
    <name evidence="2" type="ORF">OCC_12436</name>
</gene>
<dbReference type="STRING" id="523849.OCC_12436"/>
<dbReference type="AlphaFoldDB" id="H3ZNS5"/>
<feature type="transmembrane region" description="Helical" evidence="1">
    <location>
        <begin position="40"/>
        <end position="60"/>
    </location>
</feature>
<dbReference type="HOGENOM" id="CLU_1412435_0_0_2"/>
<keyword evidence="1" id="KW-0812">Transmembrane</keyword>
<feature type="transmembrane region" description="Helical" evidence="1">
    <location>
        <begin position="66"/>
        <end position="83"/>
    </location>
</feature>